<dbReference type="GO" id="GO:0043023">
    <property type="term" value="F:ribosomal large subunit binding"/>
    <property type="evidence" value="ECO:0007669"/>
    <property type="project" value="TreeGrafter"/>
</dbReference>
<dbReference type="GO" id="GO:1990112">
    <property type="term" value="C:RQC complex"/>
    <property type="evidence" value="ECO:0007669"/>
    <property type="project" value="TreeGrafter"/>
</dbReference>
<gene>
    <name evidence="2" type="ORF">IFM89_025633</name>
</gene>
<keyword evidence="3" id="KW-1185">Reference proteome</keyword>
<evidence type="ECO:0000313" key="3">
    <source>
        <dbReference type="Proteomes" id="UP000631114"/>
    </source>
</evidence>
<name>A0A835HBE8_9MAGN</name>
<protein>
    <submittedName>
        <fullName evidence="2">Uncharacterized protein</fullName>
    </submittedName>
</protein>
<sequence length="193" mass="21423">MAMIYQVEACHSFERFAIAKLQEILISAKDADNQEPQATLEFILGEELGYEPALVEHILLDVGLVQNTKTAYDCIHGVNTMQVLVQAVEKFESQLVDIMSGEKIPEDLADDEDNSEDGDDGDNSEDDEDNSEDGDEPWQTQKRRGNVDAAILAVHVALAEGMNLEDVARRVKDAKRSGNRVVGLIDKLHLQEN</sequence>
<comment type="caution">
    <text evidence="2">The sequence shown here is derived from an EMBL/GenBank/DDBJ whole genome shotgun (WGS) entry which is preliminary data.</text>
</comment>
<feature type="non-terminal residue" evidence="2">
    <location>
        <position position="193"/>
    </location>
</feature>
<organism evidence="2 3">
    <name type="scientific">Coptis chinensis</name>
    <dbReference type="NCBI Taxonomy" id="261450"/>
    <lineage>
        <taxon>Eukaryota</taxon>
        <taxon>Viridiplantae</taxon>
        <taxon>Streptophyta</taxon>
        <taxon>Embryophyta</taxon>
        <taxon>Tracheophyta</taxon>
        <taxon>Spermatophyta</taxon>
        <taxon>Magnoliopsida</taxon>
        <taxon>Ranunculales</taxon>
        <taxon>Ranunculaceae</taxon>
        <taxon>Coptidoideae</taxon>
        <taxon>Coptis</taxon>
    </lineage>
</organism>
<dbReference type="PANTHER" id="PTHR15239:SF6">
    <property type="entry name" value="RIBOSOME QUALITY CONTROL COMPLEX SUBUNIT NEMF"/>
    <property type="match status" value="1"/>
</dbReference>
<dbReference type="AlphaFoldDB" id="A0A835HBE8"/>
<reference evidence="2 3" key="1">
    <citation type="submission" date="2020-10" db="EMBL/GenBank/DDBJ databases">
        <title>The Coptis chinensis genome and diversification of protoberbering-type alkaloids.</title>
        <authorList>
            <person name="Wang B."/>
            <person name="Shu S."/>
            <person name="Song C."/>
            <person name="Liu Y."/>
        </authorList>
    </citation>
    <scope>NUCLEOTIDE SEQUENCE [LARGE SCALE GENOMIC DNA]</scope>
    <source>
        <strain evidence="2">HL-2020</strain>
        <tissue evidence="2">Leaf</tissue>
    </source>
</reference>
<evidence type="ECO:0000256" key="1">
    <source>
        <dbReference type="SAM" id="MobiDB-lite"/>
    </source>
</evidence>
<dbReference type="InterPro" id="IPR051608">
    <property type="entry name" value="RQC_Subunit_NEMF"/>
</dbReference>
<dbReference type="Proteomes" id="UP000631114">
    <property type="component" value="Unassembled WGS sequence"/>
</dbReference>
<feature type="region of interest" description="Disordered" evidence="1">
    <location>
        <begin position="103"/>
        <end position="144"/>
    </location>
</feature>
<dbReference type="GO" id="GO:0072344">
    <property type="term" value="P:rescue of stalled ribosome"/>
    <property type="evidence" value="ECO:0007669"/>
    <property type="project" value="TreeGrafter"/>
</dbReference>
<dbReference type="GO" id="GO:0000049">
    <property type="term" value="F:tRNA binding"/>
    <property type="evidence" value="ECO:0007669"/>
    <property type="project" value="TreeGrafter"/>
</dbReference>
<dbReference type="GO" id="GO:1990116">
    <property type="term" value="P:ribosome-associated ubiquitin-dependent protein catabolic process"/>
    <property type="evidence" value="ECO:0007669"/>
    <property type="project" value="TreeGrafter"/>
</dbReference>
<accession>A0A835HBE8</accession>
<proteinExistence type="predicted"/>
<dbReference type="OrthoDB" id="207084at2759"/>
<evidence type="ECO:0000313" key="2">
    <source>
        <dbReference type="EMBL" id="KAF9593848.1"/>
    </source>
</evidence>
<feature type="compositionally biased region" description="Acidic residues" evidence="1">
    <location>
        <begin position="107"/>
        <end position="136"/>
    </location>
</feature>
<dbReference type="PANTHER" id="PTHR15239">
    <property type="entry name" value="NUCLEAR EXPORT MEDIATOR FACTOR NEMF"/>
    <property type="match status" value="1"/>
</dbReference>
<dbReference type="EMBL" id="JADFTS010000008">
    <property type="protein sequence ID" value="KAF9593848.1"/>
    <property type="molecule type" value="Genomic_DNA"/>
</dbReference>